<comment type="caution">
    <text evidence="2">The sequence shown here is derived from an EMBL/GenBank/DDBJ whole genome shotgun (WGS) entry which is preliminary data.</text>
</comment>
<dbReference type="Proteomes" id="UP000530186">
    <property type="component" value="Unassembled WGS sequence"/>
</dbReference>
<evidence type="ECO:0000313" key="2">
    <source>
        <dbReference type="EMBL" id="MBA0015889.1"/>
    </source>
</evidence>
<dbReference type="EMBL" id="JACBNY010000002">
    <property type="protein sequence ID" value="MBA0015889.1"/>
    <property type="molecule type" value="Genomic_DNA"/>
</dbReference>
<name>A0A7V8MZE9_9LACT</name>
<keyword evidence="3" id="KW-1185">Reference proteome</keyword>
<dbReference type="Pfam" id="PF13731">
    <property type="entry name" value="WxL"/>
    <property type="match status" value="1"/>
</dbReference>
<organism evidence="2 3">
    <name type="scientific">Pseudolactococcus laudensis</name>
    <dbReference type="NCBI Taxonomy" id="1494461"/>
    <lineage>
        <taxon>Bacteria</taxon>
        <taxon>Bacillati</taxon>
        <taxon>Bacillota</taxon>
        <taxon>Bacilli</taxon>
        <taxon>Lactobacillales</taxon>
        <taxon>Streptococcaceae</taxon>
        <taxon>Pseudolactococcus</taxon>
    </lineage>
</organism>
<evidence type="ECO:0000259" key="1">
    <source>
        <dbReference type="Pfam" id="PF13731"/>
    </source>
</evidence>
<proteinExistence type="predicted"/>
<feature type="domain" description="WxL" evidence="1">
    <location>
        <begin position="15"/>
        <end position="199"/>
    </location>
</feature>
<reference evidence="2 3" key="1">
    <citation type="submission" date="2020-07" db="EMBL/GenBank/DDBJ databases">
        <authorList>
            <person name="Hilgarth M."/>
            <person name="Werum V."/>
            <person name="Vogel R.F."/>
        </authorList>
    </citation>
    <scope>NUCLEOTIDE SEQUENCE [LARGE SCALE GENOMIC DNA]</scope>
    <source>
        <strain evidence="2 3">DSM 28961</strain>
    </source>
</reference>
<evidence type="ECO:0000313" key="3">
    <source>
        <dbReference type="Proteomes" id="UP000530186"/>
    </source>
</evidence>
<protein>
    <submittedName>
        <fullName evidence="2">WxL domain-containing protein</fullName>
    </submittedName>
</protein>
<dbReference type="GeneID" id="303194242"/>
<dbReference type="InterPro" id="IPR027994">
    <property type="entry name" value="WxL_dom"/>
</dbReference>
<dbReference type="AlphaFoldDB" id="A0A7V8MZE9"/>
<accession>A0A7V8MZE9</accession>
<gene>
    <name evidence="2" type="ORF">HZR21_01810</name>
</gene>
<dbReference type="RefSeq" id="WP_180745918.1">
    <property type="nucleotide sequence ID" value="NZ_CBCRWQ010000001.1"/>
</dbReference>
<sequence>MPDTIYPSGKKPDVTNPALVLNQPVATNADYPNEVIPGYAGELYFSLIPKQFDFGTHKVSAADQQSGVAYVQESAAPFTGNQAVEVHDGRVSSGDDWHVEAELGTLQNLTGATITFSNTQVGNQYSGTIALGNGHTGTAFTLTEGAGAKNFLSAGTKSSKGDTAAYWNNLTDLKISIPADSLKVGAHTADVTWTLTNTPEV</sequence>